<dbReference type="GO" id="GO:0000155">
    <property type="term" value="F:phosphorelay sensor kinase activity"/>
    <property type="evidence" value="ECO:0007669"/>
    <property type="project" value="InterPro"/>
</dbReference>
<evidence type="ECO:0000256" key="3">
    <source>
        <dbReference type="ARBA" id="ARBA00023012"/>
    </source>
</evidence>
<dbReference type="InterPro" id="IPR011712">
    <property type="entry name" value="Sig_transdc_His_kin_sub3_dim/P"/>
</dbReference>
<evidence type="ECO:0000313" key="6">
    <source>
        <dbReference type="EMBL" id="SDI39320.1"/>
    </source>
</evidence>
<keyword evidence="1" id="KW-0808">Transferase</keyword>
<keyword evidence="2 6" id="KW-0418">Kinase</keyword>
<dbReference type="InterPro" id="IPR003594">
    <property type="entry name" value="HATPase_dom"/>
</dbReference>
<dbReference type="SUPFAM" id="SSF55874">
    <property type="entry name" value="ATPase domain of HSP90 chaperone/DNA topoisomerase II/histidine kinase"/>
    <property type="match status" value="1"/>
</dbReference>
<keyword evidence="3" id="KW-0902">Two-component regulatory system</keyword>
<dbReference type="InterPro" id="IPR036890">
    <property type="entry name" value="HATPase_C_sf"/>
</dbReference>
<dbReference type="PANTHER" id="PTHR24421:SF59">
    <property type="entry name" value="OXYGEN SENSOR HISTIDINE KINASE NREB"/>
    <property type="match status" value="1"/>
</dbReference>
<dbReference type="GO" id="GO:0046983">
    <property type="term" value="F:protein dimerization activity"/>
    <property type="evidence" value="ECO:0007669"/>
    <property type="project" value="InterPro"/>
</dbReference>
<evidence type="ECO:0000256" key="1">
    <source>
        <dbReference type="ARBA" id="ARBA00022679"/>
    </source>
</evidence>
<dbReference type="CDD" id="cd16917">
    <property type="entry name" value="HATPase_UhpB-NarQ-NarX-like"/>
    <property type="match status" value="1"/>
</dbReference>
<dbReference type="Pfam" id="PF07730">
    <property type="entry name" value="HisKA_3"/>
    <property type="match status" value="1"/>
</dbReference>
<dbReference type="Gene3D" id="1.20.5.1930">
    <property type="match status" value="1"/>
</dbReference>
<dbReference type="PROSITE" id="PS50109">
    <property type="entry name" value="HIS_KIN"/>
    <property type="match status" value="1"/>
</dbReference>
<dbReference type="Gene3D" id="3.30.565.10">
    <property type="entry name" value="Histidine kinase-like ATPase, C-terminal domain"/>
    <property type="match status" value="1"/>
</dbReference>
<evidence type="ECO:0000313" key="7">
    <source>
        <dbReference type="Proteomes" id="UP000199706"/>
    </source>
</evidence>
<dbReference type="Proteomes" id="UP000199706">
    <property type="component" value="Unassembled WGS sequence"/>
</dbReference>
<dbReference type="AlphaFoldDB" id="A0A1G8K922"/>
<dbReference type="SMART" id="SM00387">
    <property type="entry name" value="HATPase_c"/>
    <property type="match status" value="1"/>
</dbReference>
<keyword evidence="4" id="KW-1133">Transmembrane helix</keyword>
<dbReference type="GO" id="GO:0016020">
    <property type="term" value="C:membrane"/>
    <property type="evidence" value="ECO:0007669"/>
    <property type="project" value="InterPro"/>
</dbReference>
<dbReference type="InterPro" id="IPR005467">
    <property type="entry name" value="His_kinase_dom"/>
</dbReference>
<sequence length="386" mass="42867">MIRRRVALRLYVFAFAFSGLVTLGLTALQVFGDHRSGVELARAAAKLLAIHGAATFSVGLFVIYLTNRLLMQHLRAIAHAADSSDYQHAPRSLDLVRRRSATLDELDRVVLAFNAMGTRLYCSHMIRDELNARVAQLTGELAQARHDLSARTDERERGESRETLREFGAYMEATREDERKRIALEIHDELGQLLTALKMDVSLLKMRLTAPDLLEKVADMRVLVDQTIWMVRNVANDLRPAALNFGLTSALEWLTDDFARRNGIPCQFRMNGSEPVLAEAHATAVFRIVQESLTNVTRHSRATCVHVTLNINERGFDLHINDNGGGFDPDTARNGYSYGLLSMSERARLIGAWLRIDSAPGAGTTVSVSVPLCGGTLARPEESCLL</sequence>
<evidence type="ECO:0000259" key="5">
    <source>
        <dbReference type="PROSITE" id="PS50109"/>
    </source>
</evidence>
<feature type="transmembrane region" description="Helical" evidence="4">
    <location>
        <begin position="43"/>
        <end position="65"/>
    </location>
</feature>
<feature type="domain" description="Histidine kinase" evidence="5">
    <location>
        <begin position="181"/>
        <end position="374"/>
    </location>
</feature>
<dbReference type="Pfam" id="PF02518">
    <property type="entry name" value="HATPase_c"/>
    <property type="match status" value="1"/>
</dbReference>
<organism evidence="6 7">
    <name type="scientific">Paraburkholderia phenazinium</name>
    <dbReference type="NCBI Taxonomy" id="60549"/>
    <lineage>
        <taxon>Bacteria</taxon>
        <taxon>Pseudomonadati</taxon>
        <taxon>Pseudomonadota</taxon>
        <taxon>Betaproteobacteria</taxon>
        <taxon>Burkholderiales</taxon>
        <taxon>Burkholderiaceae</taxon>
        <taxon>Paraburkholderia</taxon>
    </lineage>
</organism>
<dbReference type="PANTHER" id="PTHR24421">
    <property type="entry name" value="NITRATE/NITRITE SENSOR PROTEIN NARX-RELATED"/>
    <property type="match status" value="1"/>
</dbReference>
<proteinExistence type="predicted"/>
<gene>
    <name evidence="6" type="ORF">SAMN05216466_12212</name>
</gene>
<dbReference type="InterPro" id="IPR050482">
    <property type="entry name" value="Sensor_HK_TwoCompSys"/>
</dbReference>
<keyword evidence="4" id="KW-0812">Transmembrane</keyword>
<name>A0A1G8K922_9BURK</name>
<protein>
    <submittedName>
        <fullName evidence="6">Histidine kinase-, DNA gyrase B-, and HSP90-like ATPase</fullName>
    </submittedName>
</protein>
<accession>A0A1G8K922</accession>
<evidence type="ECO:0000256" key="2">
    <source>
        <dbReference type="ARBA" id="ARBA00022777"/>
    </source>
</evidence>
<keyword evidence="4" id="KW-0472">Membrane</keyword>
<evidence type="ECO:0000256" key="4">
    <source>
        <dbReference type="SAM" id="Phobius"/>
    </source>
</evidence>
<reference evidence="6 7" key="1">
    <citation type="submission" date="2016-10" db="EMBL/GenBank/DDBJ databases">
        <authorList>
            <person name="de Groot N.N."/>
        </authorList>
    </citation>
    <scope>NUCLEOTIDE SEQUENCE [LARGE SCALE GENOMIC DNA]</scope>
    <source>
        <strain evidence="6 7">LMG 2247</strain>
    </source>
</reference>
<dbReference type="EMBL" id="FNCJ01000022">
    <property type="protein sequence ID" value="SDI39320.1"/>
    <property type="molecule type" value="Genomic_DNA"/>
</dbReference>
<feature type="transmembrane region" description="Helical" evidence="4">
    <location>
        <begin position="12"/>
        <end position="31"/>
    </location>
</feature>